<name>A0ACC0VD59_9HYPO</name>
<evidence type="ECO:0000313" key="1">
    <source>
        <dbReference type="EMBL" id="KAI9903635.1"/>
    </source>
</evidence>
<protein>
    <submittedName>
        <fullName evidence="1">Uncharacterized protein</fullName>
    </submittedName>
</protein>
<dbReference type="EMBL" id="CM047940">
    <property type="protein sequence ID" value="KAI9903635.1"/>
    <property type="molecule type" value="Genomic_DNA"/>
</dbReference>
<sequence>MRRPLAAAQWRRALFPRRAAAASPALAAVFAAVKPATFSTTRRAQAGAAEGNNGDGDASSGRAARDDDPGRPLLIHHHLEAKRGDFGGYIPYDRAVSWQETLRTRMLEWRALADRAEVEAAEAALDAAVEEEWQGRLGGMREGGVLVEEGDVEAEVEGQMEGEGETKTSGAHLVDPSPSSPPPPTTTTASISPSKVAAAALALDWVPEVPRPRLITFECAPTFTLGRRQEAPDAKQAERLHRPLTVRRPKPASTSTSTSTTTTTTTTDNSKSSTDSTSKKAKAKRSSRTTEKEDEKKKNKKEKKPTMTLRPEICQTSRGGLTTYHGPGQLVIWPVLDMRSPLYPRLGVSTYAALLEGTTRKVLGEMGIRTRARRDEPGVWAVSPSPSDSPSAGSDGAGPATTGKGEEGSERKIAAMGVHHRRHVTALGMAINVDVPVEGGEEVNPWARFVPCGLVGKEVTSVAAELGRGQGQGRGETWDMARIAERWKVLFEEGLRDPEKRTFREEGEGEGKGDVVDG</sequence>
<reference evidence="1" key="1">
    <citation type="submission" date="2022-10" db="EMBL/GenBank/DDBJ databases">
        <title>Complete Genome of Trichothecium roseum strain YXFP-22015, a Plant Pathogen Isolated from Citrus.</title>
        <authorList>
            <person name="Wang Y."/>
            <person name="Zhu L."/>
        </authorList>
    </citation>
    <scope>NUCLEOTIDE SEQUENCE</scope>
    <source>
        <strain evidence="1">YXFP-22015</strain>
    </source>
</reference>
<proteinExistence type="predicted"/>
<keyword evidence="2" id="KW-1185">Reference proteome</keyword>
<evidence type="ECO:0000313" key="2">
    <source>
        <dbReference type="Proteomes" id="UP001163324"/>
    </source>
</evidence>
<accession>A0ACC0VD59</accession>
<organism evidence="1 2">
    <name type="scientific">Trichothecium roseum</name>
    <dbReference type="NCBI Taxonomy" id="47278"/>
    <lineage>
        <taxon>Eukaryota</taxon>
        <taxon>Fungi</taxon>
        <taxon>Dikarya</taxon>
        <taxon>Ascomycota</taxon>
        <taxon>Pezizomycotina</taxon>
        <taxon>Sordariomycetes</taxon>
        <taxon>Hypocreomycetidae</taxon>
        <taxon>Hypocreales</taxon>
        <taxon>Hypocreales incertae sedis</taxon>
        <taxon>Trichothecium</taxon>
    </lineage>
</organism>
<comment type="caution">
    <text evidence="1">The sequence shown here is derived from an EMBL/GenBank/DDBJ whole genome shotgun (WGS) entry which is preliminary data.</text>
</comment>
<gene>
    <name evidence="1" type="ORF">N3K66_000164</name>
</gene>
<dbReference type="Proteomes" id="UP001163324">
    <property type="component" value="Chromosome 1"/>
</dbReference>